<organism evidence="3 4">
    <name type="scientific">Streptomyces jumonjinensis</name>
    <dbReference type="NCBI Taxonomy" id="1945"/>
    <lineage>
        <taxon>Bacteria</taxon>
        <taxon>Bacillati</taxon>
        <taxon>Actinomycetota</taxon>
        <taxon>Actinomycetes</taxon>
        <taxon>Kitasatosporales</taxon>
        <taxon>Streptomycetaceae</taxon>
        <taxon>Streptomyces</taxon>
    </lineage>
</organism>
<proteinExistence type="predicted"/>
<dbReference type="EMBL" id="VCLA01000192">
    <property type="protein sequence ID" value="MQT04463.1"/>
    <property type="molecule type" value="Genomic_DNA"/>
</dbReference>
<keyword evidence="4" id="KW-1185">Reference proteome</keyword>
<dbReference type="AlphaFoldDB" id="A0A646KQF0"/>
<name>A0A646KQF0_STRJU</name>
<dbReference type="OrthoDB" id="4333421at2"/>
<reference evidence="3 4" key="1">
    <citation type="submission" date="2019-05" db="EMBL/GenBank/DDBJ databases">
        <title>Comparative genomics and metabolomics analyses of clavulanic acid producing Streptomyces species provides insight into specialized metabolism and evolution of beta-lactam biosynthetic gene clusters.</title>
        <authorList>
            <person name="Moore M.A."/>
            <person name="Cruz-Morales P."/>
            <person name="Barona Gomez F."/>
            <person name="Kapil T."/>
        </authorList>
    </citation>
    <scope>NUCLEOTIDE SEQUENCE [LARGE SCALE GENOMIC DNA]</scope>
    <source>
        <strain evidence="3 4">NRRL 5741</strain>
    </source>
</reference>
<feature type="region of interest" description="Disordered" evidence="1">
    <location>
        <begin position="202"/>
        <end position="238"/>
    </location>
</feature>
<keyword evidence="2" id="KW-1133">Transmembrane helix</keyword>
<comment type="caution">
    <text evidence="3">The sequence shown here is derived from an EMBL/GenBank/DDBJ whole genome shotgun (WGS) entry which is preliminary data.</text>
</comment>
<evidence type="ECO:0000313" key="4">
    <source>
        <dbReference type="Proteomes" id="UP000419138"/>
    </source>
</evidence>
<dbReference type="Proteomes" id="UP000419138">
    <property type="component" value="Unassembled WGS sequence"/>
</dbReference>
<evidence type="ECO:0000313" key="3">
    <source>
        <dbReference type="EMBL" id="MQT04463.1"/>
    </source>
</evidence>
<dbReference type="RefSeq" id="WP_153525852.1">
    <property type="nucleotide sequence ID" value="NZ_VCLA01000192.1"/>
</dbReference>
<keyword evidence="2" id="KW-0812">Transmembrane</keyword>
<evidence type="ECO:0000256" key="2">
    <source>
        <dbReference type="SAM" id="Phobius"/>
    </source>
</evidence>
<accession>A0A646KQF0</accession>
<keyword evidence="2" id="KW-0472">Membrane</keyword>
<feature type="compositionally biased region" description="Basic and acidic residues" evidence="1">
    <location>
        <begin position="219"/>
        <end position="230"/>
    </location>
</feature>
<evidence type="ECO:0000256" key="1">
    <source>
        <dbReference type="SAM" id="MobiDB-lite"/>
    </source>
</evidence>
<gene>
    <name evidence="3" type="ORF">FF041_31200</name>
</gene>
<feature type="transmembrane region" description="Helical" evidence="2">
    <location>
        <begin position="413"/>
        <end position="434"/>
    </location>
</feature>
<protein>
    <submittedName>
        <fullName evidence="3">Uncharacterized protein</fullName>
    </submittedName>
</protein>
<sequence length="459" mass="47943">MRRGRTATAIGSAAGGSTAGVRALGAGIGLCISCALAQAPAPAGATSRLAAYQTDPGAKTVRGSSSAGVAGPRLTPGTYLDTISAGERKFYRVELDATANAYVSAVLAPPAGGEVGATDGIRVSLRSPDGAECSDSNDITFGGTTPLPTADYSTRRIGTGRECQEAGEYLYSVEWIGPGGGSGGGSGAEDWTVELKYMTEPGLRSGTAEPTAPASWHAHSPDDVTGDPRRVTGGSGFNDAGTIGHGVWQDTLHPGETRFYRVPLDWGQRLFLDAEFGGPTAPKPSAVRDGLRVTAFNTARGFVRDSVTPYRGRPAKVSFNTVRAAFANRTSDQDGTSAMRFSGWYYVRVTLDRQVSRALPVTLRAEIEGEPGKPPAYDGDPLAEGFGVTEEDREAALPGRADDDDARETLLTAVGYTGIGLGSLLLLGLLGWTARARLGRGRRRGRHASPAPTRESRAH</sequence>